<dbReference type="Pfam" id="PF00149">
    <property type="entry name" value="Metallophos"/>
    <property type="match status" value="1"/>
</dbReference>
<dbReference type="RefSeq" id="WP_238193137.1">
    <property type="nucleotide sequence ID" value="NZ_BPQJ01000047.1"/>
</dbReference>
<dbReference type="SUPFAM" id="SSF56300">
    <property type="entry name" value="Metallo-dependent phosphatases"/>
    <property type="match status" value="1"/>
</dbReference>
<dbReference type="InterPro" id="IPR029052">
    <property type="entry name" value="Metallo-depent_PP-like"/>
</dbReference>
<reference evidence="2" key="2">
    <citation type="submission" date="2021-08" db="EMBL/GenBank/DDBJ databases">
        <authorList>
            <person name="Tani A."/>
            <person name="Ola A."/>
            <person name="Ogura Y."/>
            <person name="Katsura K."/>
            <person name="Hayashi T."/>
        </authorList>
    </citation>
    <scope>NUCLEOTIDE SEQUENCE</scope>
    <source>
        <strain evidence="2">JCM 32048</strain>
    </source>
</reference>
<comment type="caution">
    <text evidence="2">The sequence shown here is derived from an EMBL/GenBank/DDBJ whole genome shotgun (WGS) entry which is preliminary data.</text>
</comment>
<feature type="domain" description="Calcineurin-like phosphoesterase" evidence="1">
    <location>
        <begin position="1"/>
        <end position="124"/>
    </location>
</feature>
<dbReference type="GO" id="GO:0016787">
    <property type="term" value="F:hydrolase activity"/>
    <property type="evidence" value="ECO:0007669"/>
    <property type="project" value="InterPro"/>
</dbReference>
<name>A0AA37HH38_9HYPH</name>
<dbReference type="Gene3D" id="3.60.21.10">
    <property type="match status" value="1"/>
</dbReference>
<protein>
    <recommendedName>
        <fullName evidence="1">Calcineurin-like phosphoesterase domain-containing protein</fullName>
    </recommendedName>
</protein>
<gene>
    <name evidence="2" type="ORF">MPEAHAMD_5973</name>
</gene>
<dbReference type="AlphaFoldDB" id="A0AA37HH38"/>
<dbReference type="InterPro" id="IPR004843">
    <property type="entry name" value="Calcineurin-like_PHP"/>
</dbReference>
<evidence type="ECO:0000259" key="1">
    <source>
        <dbReference type="Pfam" id="PF00149"/>
    </source>
</evidence>
<accession>A0AA37HH38</accession>
<evidence type="ECO:0000313" key="2">
    <source>
        <dbReference type="EMBL" id="GJD65778.1"/>
    </source>
</evidence>
<keyword evidence="3" id="KW-1185">Reference proteome</keyword>
<evidence type="ECO:0000313" key="3">
    <source>
        <dbReference type="Proteomes" id="UP001055286"/>
    </source>
</evidence>
<dbReference type="Proteomes" id="UP001055286">
    <property type="component" value="Unassembled WGS sequence"/>
</dbReference>
<proteinExistence type="predicted"/>
<sequence>MPVFFTADLHLNHGHLLRADVARPRPFASVEEHDEAIISRWNATVRSASDDVYVLGDFALGLDSEGLERVFRRLRGRKHLIVGNHDPARTVRLPWSSKPADLRRVAVDAGGRRYDVTLCHYPMRAWNRIHHGALHLYGHTHGSLPGTRRSCDVGVDCWDFRPVALPEILDAMALSDVWPEELAGSDEAQA</sequence>
<organism evidence="2 3">
    <name type="scientific">Methylobacterium frigidaeris</name>
    <dbReference type="NCBI Taxonomy" id="2038277"/>
    <lineage>
        <taxon>Bacteria</taxon>
        <taxon>Pseudomonadati</taxon>
        <taxon>Pseudomonadota</taxon>
        <taxon>Alphaproteobacteria</taxon>
        <taxon>Hyphomicrobiales</taxon>
        <taxon>Methylobacteriaceae</taxon>
        <taxon>Methylobacterium</taxon>
    </lineage>
</organism>
<dbReference type="EMBL" id="BPQJ01000047">
    <property type="protein sequence ID" value="GJD65778.1"/>
    <property type="molecule type" value="Genomic_DNA"/>
</dbReference>
<reference evidence="2" key="1">
    <citation type="journal article" date="2016" name="Front. Microbiol.">
        <title>Genome Sequence of the Piezophilic, Mesophilic Sulfate-Reducing Bacterium Desulfovibrio indicus J2T.</title>
        <authorList>
            <person name="Cao J."/>
            <person name="Maignien L."/>
            <person name="Shao Z."/>
            <person name="Alain K."/>
            <person name="Jebbar M."/>
        </authorList>
    </citation>
    <scope>NUCLEOTIDE SEQUENCE</scope>
    <source>
        <strain evidence="2">JCM 32048</strain>
    </source>
</reference>